<dbReference type="OMA" id="GECEMWS"/>
<dbReference type="AlphaFoldDB" id="A2WVR4"/>
<keyword evidence="3" id="KW-1185">Reference proteome</keyword>
<protein>
    <recommendedName>
        <fullName evidence="1">R13L1/DRL21-like LRR repeat region domain-containing protein</fullName>
    </recommendedName>
</protein>
<dbReference type="EMBL" id="CM000126">
    <property type="protein sequence ID" value="EAY76060.1"/>
    <property type="molecule type" value="Genomic_DNA"/>
</dbReference>
<dbReference type="SUPFAM" id="SSF52058">
    <property type="entry name" value="L domain-like"/>
    <property type="match status" value="2"/>
</dbReference>
<feature type="domain" description="R13L1/DRL21-like LRR repeat region" evidence="1">
    <location>
        <begin position="5"/>
        <end position="63"/>
    </location>
</feature>
<accession>A2WVR4</accession>
<evidence type="ECO:0000259" key="1">
    <source>
        <dbReference type="Pfam" id="PF25019"/>
    </source>
</evidence>
<dbReference type="HOGENOM" id="CLU_636774_0_0_1"/>
<dbReference type="STRING" id="39946.A2WVR4"/>
<name>A2WVR4_ORYSI</name>
<dbReference type="Gene3D" id="3.80.10.10">
    <property type="entry name" value="Ribonuclease Inhibitor"/>
    <property type="match status" value="2"/>
</dbReference>
<evidence type="ECO:0000313" key="2">
    <source>
        <dbReference type="EMBL" id="EAY76060.1"/>
    </source>
</evidence>
<evidence type="ECO:0000313" key="3">
    <source>
        <dbReference type="Proteomes" id="UP000007015"/>
    </source>
</evidence>
<reference evidence="2 3" key="1">
    <citation type="journal article" date="2005" name="PLoS Biol.">
        <title>The genomes of Oryza sativa: a history of duplications.</title>
        <authorList>
            <person name="Yu J."/>
            <person name="Wang J."/>
            <person name="Lin W."/>
            <person name="Li S."/>
            <person name="Li H."/>
            <person name="Zhou J."/>
            <person name="Ni P."/>
            <person name="Dong W."/>
            <person name="Hu S."/>
            <person name="Zeng C."/>
            <person name="Zhang J."/>
            <person name="Zhang Y."/>
            <person name="Li R."/>
            <person name="Xu Z."/>
            <person name="Li S."/>
            <person name="Li X."/>
            <person name="Zheng H."/>
            <person name="Cong L."/>
            <person name="Lin L."/>
            <person name="Yin J."/>
            <person name="Geng J."/>
            <person name="Li G."/>
            <person name="Shi J."/>
            <person name="Liu J."/>
            <person name="Lv H."/>
            <person name="Li J."/>
            <person name="Wang J."/>
            <person name="Deng Y."/>
            <person name="Ran L."/>
            <person name="Shi X."/>
            <person name="Wang X."/>
            <person name="Wu Q."/>
            <person name="Li C."/>
            <person name="Ren X."/>
            <person name="Wang J."/>
            <person name="Wang X."/>
            <person name="Li D."/>
            <person name="Liu D."/>
            <person name="Zhang X."/>
            <person name="Ji Z."/>
            <person name="Zhao W."/>
            <person name="Sun Y."/>
            <person name="Zhang Z."/>
            <person name="Bao J."/>
            <person name="Han Y."/>
            <person name="Dong L."/>
            <person name="Ji J."/>
            <person name="Chen P."/>
            <person name="Wu S."/>
            <person name="Liu J."/>
            <person name="Xiao Y."/>
            <person name="Bu D."/>
            <person name="Tan J."/>
            <person name="Yang L."/>
            <person name="Ye C."/>
            <person name="Zhang J."/>
            <person name="Xu J."/>
            <person name="Zhou Y."/>
            <person name="Yu Y."/>
            <person name="Zhang B."/>
            <person name="Zhuang S."/>
            <person name="Wei H."/>
            <person name="Liu B."/>
            <person name="Lei M."/>
            <person name="Yu H."/>
            <person name="Li Y."/>
            <person name="Xu H."/>
            <person name="Wei S."/>
            <person name="He X."/>
            <person name="Fang L."/>
            <person name="Zhang Z."/>
            <person name="Zhang Y."/>
            <person name="Huang X."/>
            <person name="Su Z."/>
            <person name="Tong W."/>
            <person name="Li J."/>
            <person name="Tong Z."/>
            <person name="Li S."/>
            <person name="Ye J."/>
            <person name="Wang L."/>
            <person name="Fang L."/>
            <person name="Lei T."/>
            <person name="Chen C."/>
            <person name="Chen H."/>
            <person name="Xu Z."/>
            <person name="Li H."/>
            <person name="Huang H."/>
            <person name="Zhang F."/>
            <person name="Xu H."/>
            <person name="Li N."/>
            <person name="Zhao C."/>
            <person name="Li S."/>
            <person name="Dong L."/>
            <person name="Huang Y."/>
            <person name="Li L."/>
            <person name="Xi Y."/>
            <person name="Qi Q."/>
            <person name="Li W."/>
            <person name="Zhang B."/>
            <person name="Hu W."/>
            <person name="Zhang Y."/>
            <person name="Tian X."/>
            <person name="Jiao Y."/>
            <person name="Liang X."/>
            <person name="Jin J."/>
            <person name="Gao L."/>
            <person name="Zheng W."/>
            <person name="Hao B."/>
            <person name="Liu S."/>
            <person name="Wang W."/>
            <person name="Yuan L."/>
            <person name="Cao M."/>
            <person name="McDermott J."/>
            <person name="Samudrala R."/>
            <person name="Wang J."/>
            <person name="Wong G.K."/>
            <person name="Yang H."/>
        </authorList>
    </citation>
    <scope>NUCLEOTIDE SEQUENCE [LARGE SCALE GENOMIC DNA]</scope>
    <source>
        <strain evidence="3">cv. 93-11</strain>
    </source>
</reference>
<proteinExistence type="predicted"/>
<sequence length="431" mass="48882">MDVSHLEILEGLRPPSQLEDLTIEGYKSAMYPSWLLDGSYFENLESFTLANCCGIGSLPPNTEIFRHCLTLTLENVPNMKTLSFLPEGLTSLSIVGCPLLVFTTNNDELEHHDYRESITRANNLETQLVLIWEADSDSDIRRTLLSEHSSMKKLTELMDTDISGNLQTIESALKIERDEALVKEDIIKVWLCCHEERMRFIYSRKLARGAEFMQMSLEKLCVYNCVLSADFFCGDWPHLDDILLSGCRSSSSLHVGDLTSLESFSLYHFPDLCTLEGLSSLQLHHVHLIDVPKLTTESISQFRVQRSLYISSSVMLNHMLSAEGFVVPEFLSLESCKEPSVSFEESANFTSVKCLRLCNCEMRSPPGNMKCLSSLTKLDIYDCPKISSIPDLPSSLQHICIWGCELLKESCRAPEGESWPKIAHIRWKEFR</sequence>
<organism evidence="2 3">
    <name type="scientific">Oryza sativa subsp. indica</name>
    <name type="common">Rice</name>
    <dbReference type="NCBI Taxonomy" id="39946"/>
    <lineage>
        <taxon>Eukaryota</taxon>
        <taxon>Viridiplantae</taxon>
        <taxon>Streptophyta</taxon>
        <taxon>Embryophyta</taxon>
        <taxon>Tracheophyta</taxon>
        <taxon>Spermatophyta</taxon>
        <taxon>Magnoliopsida</taxon>
        <taxon>Liliopsida</taxon>
        <taxon>Poales</taxon>
        <taxon>Poaceae</taxon>
        <taxon>BOP clade</taxon>
        <taxon>Oryzoideae</taxon>
        <taxon>Oryzeae</taxon>
        <taxon>Oryzinae</taxon>
        <taxon>Oryza</taxon>
        <taxon>Oryza sativa</taxon>
    </lineage>
</organism>
<dbReference type="InterPro" id="IPR056789">
    <property type="entry name" value="LRR_R13L1-DRL21"/>
</dbReference>
<gene>
    <name evidence="2" type="ORF">OsI_03988</name>
</gene>
<dbReference type="PANTHER" id="PTHR47186:SF3">
    <property type="entry name" value="OS09G0267800 PROTEIN"/>
    <property type="match status" value="1"/>
</dbReference>
<dbReference type="PANTHER" id="PTHR47186">
    <property type="entry name" value="LEUCINE-RICH REPEAT-CONTAINING PROTEIN 57"/>
    <property type="match status" value="1"/>
</dbReference>
<dbReference type="Pfam" id="PF25019">
    <property type="entry name" value="LRR_R13L1-DRL21"/>
    <property type="match status" value="1"/>
</dbReference>
<dbReference type="InterPro" id="IPR032675">
    <property type="entry name" value="LRR_dom_sf"/>
</dbReference>
<dbReference type="Proteomes" id="UP000007015">
    <property type="component" value="Chromosome 1"/>
</dbReference>
<dbReference type="Gramene" id="BGIOSGA004575-TA">
    <property type="protein sequence ID" value="BGIOSGA004575-PA"/>
    <property type="gene ID" value="BGIOSGA004575"/>
</dbReference>